<name>A0A1I0J2W5_9ACTN</name>
<dbReference type="STRING" id="568860.SAMN05421811_105347"/>
<protein>
    <recommendedName>
        <fullName evidence="3">Secreted protein</fullName>
    </recommendedName>
</protein>
<gene>
    <name evidence="1" type="ORF">SAMN05421811_105347</name>
</gene>
<sequence>MSVTGMVITDKSPFALKRATGDLADGAAKLAEEIGATAVEAVLAQANRAAARRGATAALGPMQPRPAEWYAFDAGDQDTVDWYPQGLTGSTDSGAIGVPTLVVSWYFKPTAGERGIRVSFLSPRTLKYRHALLVLAKPDGSYGPINIHAGGIAIDGDLLYVADTVRGLRVFDLRRILDLRTAQNDLGDADRIGRAGGKFHAFGYRYVIPQTDMWRLANPGPVFSFVSLDRSGGTGKLITGEYRENDPGGRVARWNLPFSGGEPAEAYVMGQSKIQGALSQGATWYLSQTGGSARNGKLLVHRGGQFQTRPFPIGPEDLTVQDGRLWSLTEFKGRRVVFGVGL</sequence>
<dbReference type="RefSeq" id="WP_143082319.1">
    <property type="nucleotide sequence ID" value="NZ_FOHX01000005.1"/>
</dbReference>
<dbReference type="EMBL" id="FOHX01000005">
    <property type="protein sequence ID" value="SEU03378.1"/>
    <property type="molecule type" value="Genomic_DNA"/>
</dbReference>
<proteinExistence type="predicted"/>
<dbReference type="AlphaFoldDB" id="A0A1I0J2W5"/>
<evidence type="ECO:0000313" key="1">
    <source>
        <dbReference type="EMBL" id="SEU03378.1"/>
    </source>
</evidence>
<organism evidence="1 2">
    <name type="scientific">Nonomuraea wenchangensis</name>
    <dbReference type="NCBI Taxonomy" id="568860"/>
    <lineage>
        <taxon>Bacteria</taxon>
        <taxon>Bacillati</taxon>
        <taxon>Actinomycetota</taxon>
        <taxon>Actinomycetes</taxon>
        <taxon>Streptosporangiales</taxon>
        <taxon>Streptosporangiaceae</taxon>
        <taxon>Nonomuraea</taxon>
    </lineage>
</organism>
<evidence type="ECO:0000313" key="2">
    <source>
        <dbReference type="Proteomes" id="UP000199361"/>
    </source>
</evidence>
<dbReference type="Proteomes" id="UP000199361">
    <property type="component" value="Unassembled WGS sequence"/>
</dbReference>
<accession>A0A1I0J2W5</accession>
<keyword evidence="2" id="KW-1185">Reference proteome</keyword>
<dbReference type="OrthoDB" id="618894at2"/>
<evidence type="ECO:0008006" key="3">
    <source>
        <dbReference type="Google" id="ProtNLM"/>
    </source>
</evidence>
<reference evidence="1 2" key="1">
    <citation type="submission" date="2016-10" db="EMBL/GenBank/DDBJ databases">
        <authorList>
            <person name="de Groot N.N."/>
        </authorList>
    </citation>
    <scope>NUCLEOTIDE SEQUENCE [LARGE SCALE GENOMIC DNA]</scope>
    <source>
        <strain evidence="1 2">CGMCC 4.5598</strain>
    </source>
</reference>